<dbReference type="EMBL" id="HE806319">
    <property type="protein sequence ID" value="CCH60924.1"/>
    <property type="molecule type" value="Genomic_DNA"/>
</dbReference>
<dbReference type="Pfam" id="PF04065">
    <property type="entry name" value="Not3"/>
    <property type="match status" value="1"/>
</dbReference>
<feature type="region of interest" description="Disordered" evidence="11">
    <location>
        <begin position="813"/>
        <end position="832"/>
    </location>
</feature>
<feature type="region of interest" description="Disordered" evidence="11">
    <location>
        <begin position="356"/>
        <end position="380"/>
    </location>
</feature>
<feature type="coiled-coil region" evidence="10">
    <location>
        <begin position="132"/>
        <end position="183"/>
    </location>
</feature>
<evidence type="ECO:0000256" key="8">
    <source>
        <dbReference type="ARBA" id="ARBA00023163"/>
    </source>
</evidence>
<keyword evidence="5" id="KW-0678">Repressor</keyword>
<dbReference type="KEGG" id="tbl:TBLA_0D04270"/>
<evidence type="ECO:0000256" key="6">
    <source>
        <dbReference type="ARBA" id="ARBA00022553"/>
    </source>
</evidence>
<evidence type="ECO:0000256" key="9">
    <source>
        <dbReference type="ARBA" id="ARBA00023242"/>
    </source>
</evidence>
<feature type="compositionally biased region" description="Basic and acidic residues" evidence="11">
    <location>
        <begin position="109"/>
        <end position="125"/>
    </location>
</feature>
<sequence>MAHRKLQQEVDRVFKKINEGLDVFNTYYERHESCLNNPSQKEKLEADLKREVKKLQRLREQIKSWQSSPDIKNKDELLDYRRSVEVAMEQYKIVEKASKEKAYSNNSLKKSENMDPEERKRRETSDYLSSMIDELERQYEASQIEIDRLILLNKKKKTASVSNDEKKDRLKNLQVRYRWHQQQMELALRLLANEELDPDAVDDIQDDIDYYVKSNSENDFIEDETIYDTLNLQSNEAIAHEVAQYFASQLNNDEEAIEEAPGTKESLKQSRKEQRKAEREAKKAAKAAAKLAPKSSTATTPTTTQNGSTVASTIASPSSTAPIIENQKELSTTSSISSLSPSPIATSLNSSKVISASTTVPNTARSPNSSSISSMKSSSVSLQPTELDGTIHIHQGKNGATTTSTLRPATVPIRPAGEMKWSVAASHGLEKEKKSLGASSTNNASTSSSTIINQDMSKSPSTTTAPTSSITSRSSSVVNTPTFSHPSLATPTVERESLYVSSNSSSTLNSSNIIHQTSSNSKGNNFLNQLNAGKLDSRTKPSDVSSHEESVSKKSLLQDVSESSSIIDKNIHLLVDDYESDITDDELENEPNLNDFNPSDIEGLRNKLSVKNKLNETLLQEYELLLLPSGIQQFIMGTELYKNKLNSLVNDLGGYRRSRDSCFIPRLHSIPYGVNPPTPLDAFRSTQQWDVTCCSLRDVILSQANSKEDKLKKILEKFRSLETFTLFYNYYFSVTPLEKEVSMVVLAERDWRITNNETMWFSRQGEAKLSDELYEIGDYRIFSLEDWTVHEKLNFKLDFGILKETRRDGSITTVTSNSQHANKEEEQLSHGQQLLQQLKRGKFANDR</sequence>
<dbReference type="PANTHER" id="PTHR23326">
    <property type="entry name" value="CCR4 NOT-RELATED"/>
    <property type="match status" value="1"/>
</dbReference>
<dbReference type="GO" id="GO:0000290">
    <property type="term" value="P:deadenylation-dependent decapping of nuclear-transcribed mRNA"/>
    <property type="evidence" value="ECO:0007669"/>
    <property type="project" value="EnsemblFungi"/>
</dbReference>
<reference evidence="14 15" key="1">
    <citation type="journal article" date="2011" name="Proc. Natl. Acad. Sci. U.S.A.">
        <title>Evolutionary erosion of yeast sex chromosomes by mating-type switching accidents.</title>
        <authorList>
            <person name="Gordon J.L."/>
            <person name="Armisen D."/>
            <person name="Proux-Wera E."/>
            <person name="Oheigeartaigh S.S."/>
            <person name="Byrne K.P."/>
            <person name="Wolfe K.H."/>
        </authorList>
    </citation>
    <scope>NUCLEOTIDE SEQUENCE [LARGE SCALE GENOMIC DNA]</scope>
    <source>
        <strain evidence="15">ATCC 34711 / CBS 6284 / DSM 70876 / NBRC 10599 / NRRL Y-10934 / UCD 77-7</strain>
    </source>
</reference>
<dbReference type="GO" id="GO:0032968">
    <property type="term" value="P:positive regulation of transcription elongation by RNA polymerase II"/>
    <property type="evidence" value="ECO:0007669"/>
    <property type="project" value="EnsemblFungi"/>
</dbReference>
<dbReference type="InterPro" id="IPR007282">
    <property type="entry name" value="NOT2/3/5_C"/>
</dbReference>
<keyword evidence="9" id="KW-0539">Nucleus</keyword>
<keyword evidence="6" id="KW-0597">Phosphoprotein</keyword>
<feature type="compositionally biased region" description="Low complexity" evidence="11">
    <location>
        <begin position="501"/>
        <end position="512"/>
    </location>
</feature>
<evidence type="ECO:0000313" key="14">
    <source>
        <dbReference type="EMBL" id="CCH60924.1"/>
    </source>
</evidence>
<dbReference type="InterPro" id="IPR038635">
    <property type="entry name" value="CCR4-NOT_su2/3/5_C_sf"/>
</dbReference>
<dbReference type="GO" id="GO:0030015">
    <property type="term" value="C:CCR4-NOT core complex"/>
    <property type="evidence" value="ECO:0007669"/>
    <property type="project" value="EnsemblFungi"/>
</dbReference>
<dbReference type="AlphaFoldDB" id="I2H3H2"/>
<evidence type="ECO:0000256" key="7">
    <source>
        <dbReference type="ARBA" id="ARBA00023015"/>
    </source>
</evidence>
<comment type="similarity">
    <text evidence="3">Belongs to the CNOT2/3/5 family.</text>
</comment>
<dbReference type="HOGENOM" id="CLU_020483_0_0_1"/>
<feature type="coiled-coil region" evidence="10">
    <location>
        <begin position="41"/>
        <end position="68"/>
    </location>
</feature>
<feature type="compositionally biased region" description="Basic and acidic residues" evidence="11">
    <location>
        <begin position="535"/>
        <end position="552"/>
    </location>
</feature>
<dbReference type="GO" id="GO:0016567">
    <property type="term" value="P:protein ubiquitination"/>
    <property type="evidence" value="ECO:0007669"/>
    <property type="project" value="EnsemblFungi"/>
</dbReference>
<gene>
    <name evidence="14" type="primary">TBLA0D04270</name>
    <name evidence="14" type="ORF">TBLA_0D04270</name>
</gene>
<dbReference type="GO" id="GO:0005634">
    <property type="term" value="C:nucleus"/>
    <property type="evidence" value="ECO:0007669"/>
    <property type="project" value="UniProtKB-SubCell"/>
</dbReference>
<dbReference type="InParanoid" id="I2H3H2"/>
<dbReference type="InterPro" id="IPR040168">
    <property type="entry name" value="Not2/3/5"/>
</dbReference>
<evidence type="ECO:0000256" key="1">
    <source>
        <dbReference type="ARBA" id="ARBA00004123"/>
    </source>
</evidence>
<dbReference type="STRING" id="1071380.I2H3H2"/>
<keyword evidence="4" id="KW-0963">Cytoplasm</keyword>
<dbReference type="RefSeq" id="XP_004180443.1">
    <property type="nucleotide sequence ID" value="XM_004180395.1"/>
</dbReference>
<dbReference type="InterPro" id="IPR012270">
    <property type="entry name" value="CCR4-NOT_su3/5"/>
</dbReference>
<proteinExistence type="inferred from homology"/>
<dbReference type="FunCoup" id="I2H3H2">
    <property type="interactions" value="460"/>
</dbReference>
<dbReference type="Proteomes" id="UP000002866">
    <property type="component" value="Chromosome 4"/>
</dbReference>
<evidence type="ECO:0000256" key="11">
    <source>
        <dbReference type="SAM" id="MobiDB-lite"/>
    </source>
</evidence>
<feature type="compositionally biased region" description="Low complexity" evidence="11">
    <location>
        <begin position="366"/>
        <end position="380"/>
    </location>
</feature>
<evidence type="ECO:0000256" key="4">
    <source>
        <dbReference type="ARBA" id="ARBA00022490"/>
    </source>
</evidence>
<accession>I2H3H2</accession>
<keyword evidence="10" id="KW-0175">Coiled coil</keyword>
<feature type="region of interest" description="Disordered" evidence="11">
    <location>
        <begin position="102"/>
        <end position="125"/>
    </location>
</feature>
<keyword evidence="7" id="KW-0805">Transcription regulation</keyword>
<keyword evidence="15" id="KW-1185">Reference proteome</keyword>
<evidence type="ECO:0000259" key="12">
    <source>
        <dbReference type="Pfam" id="PF04065"/>
    </source>
</evidence>
<protein>
    <recommendedName>
        <fullName evidence="16">CCR4-Not complex component Not N-terminal domain-containing protein</fullName>
    </recommendedName>
</protein>
<feature type="compositionally biased region" description="Polar residues" evidence="11">
    <location>
        <begin position="356"/>
        <end position="365"/>
    </location>
</feature>
<evidence type="ECO:0000256" key="3">
    <source>
        <dbReference type="ARBA" id="ARBA00007682"/>
    </source>
</evidence>
<feature type="region of interest" description="Disordered" evidence="11">
    <location>
        <begin position="256"/>
        <end position="320"/>
    </location>
</feature>
<feature type="compositionally biased region" description="Polar residues" evidence="11">
    <location>
        <begin position="477"/>
        <end position="490"/>
    </location>
</feature>
<dbReference type="eggNOG" id="KOG2150">
    <property type="taxonomic scope" value="Eukaryota"/>
</dbReference>
<name>I2H3H2_HENB6</name>
<feature type="domain" description="NOT2/NOT3/NOT5 C-terminal" evidence="13">
    <location>
        <begin position="675"/>
        <end position="799"/>
    </location>
</feature>
<dbReference type="GeneID" id="14495960"/>
<evidence type="ECO:0000313" key="15">
    <source>
        <dbReference type="Proteomes" id="UP000002866"/>
    </source>
</evidence>
<dbReference type="GO" id="GO:0000289">
    <property type="term" value="P:nuclear-transcribed mRNA poly(A) tail shortening"/>
    <property type="evidence" value="ECO:0007669"/>
    <property type="project" value="EnsemblFungi"/>
</dbReference>
<feature type="compositionally biased region" description="Polar residues" evidence="11">
    <location>
        <begin position="513"/>
        <end position="531"/>
    </location>
</feature>
<dbReference type="InterPro" id="IPR007207">
    <property type="entry name" value="Not_N"/>
</dbReference>
<evidence type="ECO:0000256" key="2">
    <source>
        <dbReference type="ARBA" id="ARBA00004496"/>
    </source>
</evidence>
<evidence type="ECO:0008006" key="16">
    <source>
        <dbReference type="Google" id="ProtNLM"/>
    </source>
</evidence>
<dbReference type="Pfam" id="PF04153">
    <property type="entry name" value="NOT2_3_5_C"/>
    <property type="match status" value="1"/>
</dbReference>
<evidence type="ECO:0000259" key="13">
    <source>
        <dbReference type="Pfam" id="PF04153"/>
    </source>
</evidence>
<keyword evidence="8" id="KW-0804">Transcription</keyword>
<dbReference type="PIRSF" id="PIRSF005290">
    <property type="entry name" value="NOT_su_3_5"/>
    <property type="match status" value="1"/>
</dbReference>
<feature type="compositionally biased region" description="Basic and acidic residues" evidence="11">
    <location>
        <begin position="261"/>
        <end position="283"/>
    </location>
</feature>
<dbReference type="OMA" id="VPPGIQD"/>
<dbReference type="GO" id="GO:0005737">
    <property type="term" value="C:cytoplasm"/>
    <property type="evidence" value="ECO:0007669"/>
    <property type="project" value="UniProtKB-SubCell"/>
</dbReference>
<feature type="compositionally biased region" description="Low complexity" evidence="11">
    <location>
        <begin position="438"/>
        <end position="476"/>
    </location>
</feature>
<dbReference type="Gene3D" id="2.30.30.1020">
    <property type="entry name" value="CCR4-NOT complex subunit 2/3/5, C-terminal domain"/>
    <property type="match status" value="1"/>
</dbReference>
<feature type="region of interest" description="Disordered" evidence="11">
    <location>
        <begin position="432"/>
        <end position="556"/>
    </location>
</feature>
<evidence type="ECO:0000256" key="5">
    <source>
        <dbReference type="ARBA" id="ARBA00022491"/>
    </source>
</evidence>
<comment type="subcellular location">
    <subcellularLocation>
        <location evidence="2">Cytoplasm</location>
    </subcellularLocation>
    <subcellularLocation>
        <location evidence="1">Nucleus</location>
    </subcellularLocation>
</comment>
<organism evidence="14 15">
    <name type="scientific">Henningerozyma blattae (strain ATCC 34711 / CBS 6284 / DSM 70876 / NBRC 10599 / NRRL Y-10934 / UCD 77-7)</name>
    <name type="common">Yeast</name>
    <name type="synonym">Tetrapisispora blattae</name>
    <dbReference type="NCBI Taxonomy" id="1071380"/>
    <lineage>
        <taxon>Eukaryota</taxon>
        <taxon>Fungi</taxon>
        <taxon>Dikarya</taxon>
        <taxon>Ascomycota</taxon>
        <taxon>Saccharomycotina</taxon>
        <taxon>Saccharomycetes</taxon>
        <taxon>Saccharomycetales</taxon>
        <taxon>Saccharomycetaceae</taxon>
        <taxon>Henningerozyma</taxon>
    </lineage>
</organism>
<feature type="domain" description="CCR4-Not complex component Not N-terminal" evidence="12">
    <location>
        <begin position="3"/>
        <end position="233"/>
    </location>
</feature>
<evidence type="ECO:0000256" key="10">
    <source>
        <dbReference type="SAM" id="Coils"/>
    </source>
</evidence>
<dbReference type="OrthoDB" id="293823at2759"/>
<feature type="compositionally biased region" description="Low complexity" evidence="11">
    <location>
        <begin position="286"/>
        <end position="320"/>
    </location>
</feature>